<organism evidence="9 10">
    <name type="scientific">Chitinophaga tropicalis</name>
    <dbReference type="NCBI Taxonomy" id="2683588"/>
    <lineage>
        <taxon>Bacteria</taxon>
        <taxon>Pseudomonadati</taxon>
        <taxon>Bacteroidota</taxon>
        <taxon>Chitinophagia</taxon>
        <taxon>Chitinophagales</taxon>
        <taxon>Chitinophagaceae</taxon>
        <taxon>Chitinophaga</taxon>
    </lineage>
</organism>
<dbReference type="Gene3D" id="2.60.120.200">
    <property type="match status" value="1"/>
</dbReference>
<evidence type="ECO:0000256" key="2">
    <source>
        <dbReference type="ARBA" id="ARBA00022801"/>
    </source>
</evidence>
<comment type="caution">
    <text evidence="9">The sequence shown here is derived from an EMBL/GenBank/DDBJ whole genome shotgun (WGS) entry which is preliminary data.</text>
</comment>
<feature type="site" description="Important for catalytic activity, responsible for pKa modulation of the active site Glu and correct orientation of both the proton donor and substrate" evidence="5">
    <location>
        <position position="154"/>
    </location>
</feature>
<evidence type="ECO:0000256" key="5">
    <source>
        <dbReference type="PIRSR" id="PIRSR606710-2"/>
    </source>
</evidence>
<keyword evidence="10" id="KW-1185">Reference proteome</keyword>
<dbReference type="AlphaFoldDB" id="A0A7K1U2K8"/>
<dbReference type="InterPro" id="IPR051795">
    <property type="entry name" value="Glycosyl_Hydrlase_43"/>
</dbReference>
<evidence type="ECO:0000313" key="9">
    <source>
        <dbReference type="EMBL" id="MVT08604.1"/>
    </source>
</evidence>
<dbReference type="RefSeq" id="WP_157306021.1">
    <property type="nucleotide sequence ID" value="NZ_WRXN01000003.1"/>
</dbReference>
<dbReference type="Proteomes" id="UP000461730">
    <property type="component" value="Unassembled WGS sequence"/>
</dbReference>
<name>A0A7K1U2K8_9BACT</name>
<dbReference type="InterPro" id="IPR041542">
    <property type="entry name" value="GH43_C2"/>
</dbReference>
<evidence type="ECO:0000256" key="1">
    <source>
        <dbReference type="ARBA" id="ARBA00009865"/>
    </source>
</evidence>
<dbReference type="GO" id="GO:0004553">
    <property type="term" value="F:hydrolase activity, hydrolyzing O-glycosyl compounds"/>
    <property type="evidence" value="ECO:0007669"/>
    <property type="project" value="InterPro"/>
</dbReference>
<keyword evidence="3 6" id="KW-0326">Glycosidase</keyword>
<keyword evidence="7" id="KW-0732">Signal</keyword>
<dbReference type="GO" id="GO:0005975">
    <property type="term" value="P:carbohydrate metabolic process"/>
    <property type="evidence" value="ECO:0007669"/>
    <property type="project" value="InterPro"/>
</dbReference>
<dbReference type="Pfam" id="PF17851">
    <property type="entry name" value="GH43_C2"/>
    <property type="match status" value="1"/>
</dbReference>
<proteinExistence type="inferred from homology"/>
<evidence type="ECO:0000313" key="10">
    <source>
        <dbReference type="Proteomes" id="UP000461730"/>
    </source>
</evidence>
<dbReference type="SUPFAM" id="SSF49899">
    <property type="entry name" value="Concanavalin A-like lectins/glucanases"/>
    <property type="match status" value="1"/>
</dbReference>
<dbReference type="PANTHER" id="PTHR42812:SF12">
    <property type="entry name" value="BETA-XYLOSIDASE-RELATED"/>
    <property type="match status" value="1"/>
</dbReference>
<sequence>MKNILFPAAVLLFSLASSAQSVSKSWVPDLGNGSYKNPVINADYSDPDVCRAGNDFYLVSSSFNAAPGLPILHSKDLVNWTIIGHALKRQPPFEHFSKPRHGNGVWAPSIRYHGGEFYIYYPDPDFGIYMIKAKNAAGPWSDPVMVKEGKGLIDPCPLWDDDGSVYLVHAWAGSRAGIKSILTLNRMNKEGSAVTDEGVLVFDGHNAHPTLEGPKLYKRNGYYYIFAPAGGVSTGWQLVLRSKNIYGPYEEKIVMDQGKSPVNGPHQGAWVEMPDNSQWFLHFQDKGAYGRVVHLQPMQWVNNWPVIGTDKDGDGKGEPVLTYKKPLAGEKKSTPQESDEFEGNALGLQWQWQANPKATWSMTYPARGFLRLFSAQLPDSFRNSWDVPNILMQKFPADSFTITTKCSFSPNPSLEGERTGLIILGASYASLSLVKNGTNLQLVYASCKNADKGNKEEQQVLTNIQGNTCWFRVRVSPGAICHFAYSTDGNTFINAGTPFTAEPGRWVGAKAGIFCTRAEKINDSGFADYDWFRIE</sequence>
<dbReference type="PANTHER" id="PTHR42812">
    <property type="entry name" value="BETA-XYLOSIDASE"/>
    <property type="match status" value="1"/>
</dbReference>
<comment type="similarity">
    <text evidence="1 6">Belongs to the glycosyl hydrolase 43 family.</text>
</comment>
<feature type="signal peptide" evidence="7">
    <location>
        <begin position="1"/>
        <end position="19"/>
    </location>
</feature>
<evidence type="ECO:0000259" key="8">
    <source>
        <dbReference type="Pfam" id="PF17851"/>
    </source>
</evidence>
<dbReference type="InterPro" id="IPR023296">
    <property type="entry name" value="Glyco_hydro_beta-prop_sf"/>
</dbReference>
<evidence type="ECO:0000256" key="6">
    <source>
        <dbReference type="RuleBase" id="RU361187"/>
    </source>
</evidence>
<dbReference type="CDD" id="cd09001">
    <property type="entry name" value="GH43_FsAxh1-like"/>
    <property type="match status" value="1"/>
</dbReference>
<reference evidence="9 10" key="1">
    <citation type="submission" date="2019-12" db="EMBL/GenBank/DDBJ databases">
        <title>Chitinophaga sp. strain ysch24 (GDMCC 1.1355), whole genome shotgun sequence.</title>
        <authorList>
            <person name="Zhang X."/>
        </authorList>
    </citation>
    <scope>NUCLEOTIDE SEQUENCE [LARGE SCALE GENOMIC DNA]</scope>
    <source>
        <strain evidence="10">ysch24</strain>
    </source>
</reference>
<protein>
    <submittedName>
        <fullName evidence="9">Family 43 glycosylhydrolase</fullName>
    </submittedName>
</protein>
<evidence type="ECO:0000256" key="7">
    <source>
        <dbReference type="SAM" id="SignalP"/>
    </source>
</evidence>
<dbReference type="Gene3D" id="2.115.10.20">
    <property type="entry name" value="Glycosyl hydrolase domain, family 43"/>
    <property type="match status" value="1"/>
</dbReference>
<accession>A0A7K1U2K8</accession>
<evidence type="ECO:0000256" key="4">
    <source>
        <dbReference type="PIRSR" id="PIRSR606710-1"/>
    </source>
</evidence>
<feature type="domain" description="Beta-xylosidase C-terminal Concanavalin A-like" evidence="8">
    <location>
        <begin position="338"/>
        <end position="535"/>
    </location>
</feature>
<feature type="active site" description="Proton donor" evidence="4">
    <location>
        <position position="212"/>
    </location>
</feature>
<feature type="chain" id="PRO_5029455037" evidence="7">
    <location>
        <begin position="20"/>
        <end position="535"/>
    </location>
</feature>
<dbReference type="InterPro" id="IPR013320">
    <property type="entry name" value="ConA-like_dom_sf"/>
</dbReference>
<evidence type="ECO:0000256" key="3">
    <source>
        <dbReference type="ARBA" id="ARBA00023295"/>
    </source>
</evidence>
<feature type="active site" description="Proton acceptor" evidence="4">
    <location>
        <position position="46"/>
    </location>
</feature>
<dbReference type="EMBL" id="WRXN01000003">
    <property type="protein sequence ID" value="MVT08604.1"/>
    <property type="molecule type" value="Genomic_DNA"/>
</dbReference>
<dbReference type="Pfam" id="PF04616">
    <property type="entry name" value="Glyco_hydro_43"/>
    <property type="match status" value="1"/>
</dbReference>
<dbReference type="InterPro" id="IPR006710">
    <property type="entry name" value="Glyco_hydro_43"/>
</dbReference>
<gene>
    <name evidence="9" type="ORF">GO493_10060</name>
</gene>
<keyword evidence="2 6" id="KW-0378">Hydrolase</keyword>
<dbReference type="SUPFAM" id="SSF75005">
    <property type="entry name" value="Arabinanase/levansucrase/invertase"/>
    <property type="match status" value="1"/>
</dbReference>